<dbReference type="EMBL" id="FNCN01000016">
    <property type="protein sequence ID" value="SDH46198.1"/>
    <property type="molecule type" value="Genomic_DNA"/>
</dbReference>
<protein>
    <submittedName>
        <fullName evidence="1">Uncharacterized protein</fullName>
    </submittedName>
</protein>
<name>A0A1G8CL72_9ACTN</name>
<evidence type="ECO:0000313" key="1">
    <source>
        <dbReference type="EMBL" id="SDH46198.1"/>
    </source>
</evidence>
<accession>A0A1G8CL72</accession>
<keyword evidence="2" id="KW-1185">Reference proteome</keyword>
<gene>
    <name evidence="1" type="ORF">SAMN05421505_11655</name>
</gene>
<sequence>MTAGAATAGAATLFNGLVDDAGLFPPAALPMGEALARHERDLAAGSPVLTHVFLCPASRIGELGGAPPKSIGLIVDKGALPDLAGLGVVSIDIPGEGTEPVVGACLATGLPVYVEPTRSAPGWLEAVARLPLTPGLSAKVRCGGVTAELFPTPAELGAFIAICVEGDLPFKATAGLHHAVRRYDPVLDVYRHGFLNLLLATCVAVEGGDPVAVLESAEADELVRLARAVPEETASRARRLLVSYGSCSTSTPIEDLRALGLIEEENG</sequence>
<dbReference type="STRING" id="504805.SAMN05421505_11655"/>
<dbReference type="AlphaFoldDB" id="A0A1G8CL72"/>
<organism evidence="1 2">
    <name type="scientific">Sinosporangium album</name>
    <dbReference type="NCBI Taxonomy" id="504805"/>
    <lineage>
        <taxon>Bacteria</taxon>
        <taxon>Bacillati</taxon>
        <taxon>Actinomycetota</taxon>
        <taxon>Actinomycetes</taxon>
        <taxon>Streptosporangiales</taxon>
        <taxon>Streptosporangiaceae</taxon>
        <taxon>Sinosporangium</taxon>
    </lineage>
</organism>
<proteinExistence type="predicted"/>
<evidence type="ECO:0000313" key="2">
    <source>
        <dbReference type="Proteomes" id="UP000198923"/>
    </source>
</evidence>
<dbReference type="Proteomes" id="UP000198923">
    <property type="component" value="Unassembled WGS sequence"/>
</dbReference>
<reference evidence="1 2" key="1">
    <citation type="submission" date="2016-10" db="EMBL/GenBank/DDBJ databases">
        <authorList>
            <person name="de Groot N.N."/>
        </authorList>
    </citation>
    <scope>NUCLEOTIDE SEQUENCE [LARGE SCALE GENOMIC DNA]</scope>
    <source>
        <strain evidence="1 2">CPCC 201354</strain>
    </source>
</reference>